<accession>A0A4Y7SPR0</accession>
<proteinExistence type="predicted"/>
<comment type="caution">
    <text evidence="1">The sequence shown here is derived from an EMBL/GenBank/DDBJ whole genome shotgun (WGS) entry which is preliminary data.</text>
</comment>
<sequence>MLSGGDGGASPGWKVVGDGGALLRRALVTETEELSRGWMAELLQGVDGRWWGTRELRRGDGQRRGQGRCIRRGWLKTGARELRWGRMVGGGNQGALSERGGWDGDDGALTERVVDATDEVASSEGDGWGRGQRNFVGGGWWASSERGGWDGDGGALLERVVDATDEVASSEGDGWS</sequence>
<evidence type="ECO:0000313" key="1">
    <source>
        <dbReference type="EMBL" id="TEB23867.1"/>
    </source>
</evidence>
<evidence type="ECO:0000313" key="2">
    <source>
        <dbReference type="Proteomes" id="UP000298030"/>
    </source>
</evidence>
<keyword evidence="2" id="KW-1185">Reference proteome</keyword>
<reference evidence="1 2" key="1">
    <citation type="journal article" date="2019" name="Nat. Ecol. Evol.">
        <title>Megaphylogeny resolves global patterns of mushroom evolution.</title>
        <authorList>
            <person name="Varga T."/>
            <person name="Krizsan K."/>
            <person name="Foldi C."/>
            <person name="Dima B."/>
            <person name="Sanchez-Garcia M."/>
            <person name="Sanchez-Ramirez S."/>
            <person name="Szollosi G.J."/>
            <person name="Szarkandi J.G."/>
            <person name="Papp V."/>
            <person name="Albert L."/>
            <person name="Andreopoulos W."/>
            <person name="Angelini C."/>
            <person name="Antonin V."/>
            <person name="Barry K.W."/>
            <person name="Bougher N.L."/>
            <person name="Buchanan P."/>
            <person name="Buyck B."/>
            <person name="Bense V."/>
            <person name="Catcheside P."/>
            <person name="Chovatia M."/>
            <person name="Cooper J."/>
            <person name="Damon W."/>
            <person name="Desjardin D."/>
            <person name="Finy P."/>
            <person name="Geml J."/>
            <person name="Haridas S."/>
            <person name="Hughes K."/>
            <person name="Justo A."/>
            <person name="Karasinski D."/>
            <person name="Kautmanova I."/>
            <person name="Kiss B."/>
            <person name="Kocsube S."/>
            <person name="Kotiranta H."/>
            <person name="LaButti K.M."/>
            <person name="Lechner B.E."/>
            <person name="Liimatainen K."/>
            <person name="Lipzen A."/>
            <person name="Lukacs Z."/>
            <person name="Mihaltcheva S."/>
            <person name="Morgado L.N."/>
            <person name="Niskanen T."/>
            <person name="Noordeloos M.E."/>
            <person name="Ohm R.A."/>
            <person name="Ortiz-Santana B."/>
            <person name="Ovrebo C."/>
            <person name="Racz N."/>
            <person name="Riley R."/>
            <person name="Savchenko A."/>
            <person name="Shiryaev A."/>
            <person name="Soop K."/>
            <person name="Spirin V."/>
            <person name="Szebenyi C."/>
            <person name="Tomsovsky M."/>
            <person name="Tulloss R.E."/>
            <person name="Uehling J."/>
            <person name="Grigoriev I.V."/>
            <person name="Vagvolgyi C."/>
            <person name="Papp T."/>
            <person name="Martin F.M."/>
            <person name="Miettinen O."/>
            <person name="Hibbett D.S."/>
            <person name="Nagy L.G."/>
        </authorList>
    </citation>
    <scope>NUCLEOTIDE SEQUENCE [LARGE SCALE GENOMIC DNA]</scope>
    <source>
        <strain evidence="1 2">FP101781</strain>
    </source>
</reference>
<gene>
    <name evidence="1" type="ORF">FA13DRAFT_1715094</name>
</gene>
<protein>
    <submittedName>
        <fullName evidence="1">Uncharacterized protein</fullName>
    </submittedName>
</protein>
<dbReference type="Proteomes" id="UP000298030">
    <property type="component" value="Unassembled WGS sequence"/>
</dbReference>
<dbReference type="AlphaFoldDB" id="A0A4Y7SPR0"/>
<name>A0A4Y7SPR0_COPMI</name>
<organism evidence="1 2">
    <name type="scientific">Coprinellus micaceus</name>
    <name type="common">Glistening ink-cap mushroom</name>
    <name type="synonym">Coprinus micaceus</name>
    <dbReference type="NCBI Taxonomy" id="71717"/>
    <lineage>
        <taxon>Eukaryota</taxon>
        <taxon>Fungi</taxon>
        <taxon>Dikarya</taxon>
        <taxon>Basidiomycota</taxon>
        <taxon>Agaricomycotina</taxon>
        <taxon>Agaricomycetes</taxon>
        <taxon>Agaricomycetidae</taxon>
        <taxon>Agaricales</taxon>
        <taxon>Agaricineae</taxon>
        <taxon>Psathyrellaceae</taxon>
        <taxon>Coprinellus</taxon>
    </lineage>
</organism>
<dbReference type="EMBL" id="QPFP01000073">
    <property type="protein sequence ID" value="TEB23867.1"/>
    <property type="molecule type" value="Genomic_DNA"/>
</dbReference>